<accession>A0A0B4Q672</accession>
<evidence type="ECO:0000256" key="3">
    <source>
        <dbReference type="ARBA" id="ARBA00022679"/>
    </source>
</evidence>
<evidence type="ECO:0000313" key="10">
    <source>
        <dbReference type="Proteomes" id="UP000163076"/>
    </source>
</evidence>
<evidence type="ECO:0000256" key="7">
    <source>
        <dbReference type="SAM" id="MobiDB-lite"/>
    </source>
</evidence>
<proteinExistence type="inferred from homology"/>
<protein>
    <submittedName>
        <fullName evidence="9">Thymidine kinase</fullName>
        <ecNumber evidence="9">2.7.1.21</ecNumber>
    </submittedName>
</protein>
<dbReference type="InterPro" id="IPR027417">
    <property type="entry name" value="P-loop_NTPase"/>
</dbReference>
<reference evidence="9 10" key="1">
    <citation type="journal article" date="2015" name="Genome Announc.">
        <title>Genome sequences of equid herpesviruses 2 and 5.</title>
        <authorList>
            <person name="Wilkie G.S."/>
            <person name="Kerr K."/>
            <person name="Stewart J.P."/>
            <person name="Studdert M.J."/>
            <person name="Davison A.J."/>
        </authorList>
    </citation>
    <scope>NUCLEOTIDE SEQUENCE [LARGE SCALE GENOMIC DNA]</scope>
    <source>
        <strain evidence="9">G9/92</strain>
    </source>
</reference>
<dbReference type="EC" id="2.7.1.21" evidence="9"/>
<keyword evidence="2" id="KW-0237">DNA synthesis</keyword>
<feature type="compositionally biased region" description="Low complexity" evidence="7">
    <location>
        <begin position="8"/>
        <end position="18"/>
    </location>
</feature>
<dbReference type="Proteomes" id="UP000163076">
    <property type="component" value="Segment"/>
</dbReference>
<evidence type="ECO:0000256" key="1">
    <source>
        <dbReference type="ARBA" id="ARBA00022518"/>
    </source>
</evidence>
<dbReference type="Pfam" id="PF00693">
    <property type="entry name" value="Herpes_TK"/>
    <property type="match status" value="1"/>
</dbReference>
<feature type="compositionally biased region" description="Basic and acidic residues" evidence="7">
    <location>
        <begin position="78"/>
        <end position="88"/>
    </location>
</feature>
<feature type="region of interest" description="Disordered" evidence="7">
    <location>
        <begin position="1"/>
        <end position="233"/>
    </location>
</feature>
<name>A0A0B4Q672_9GAMA</name>
<evidence type="ECO:0000256" key="5">
    <source>
        <dbReference type="ARBA" id="ARBA00022777"/>
    </source>
</evidence>
<feature type="region of interest" description="Disordered" evidence="7">
    <location>
        <begin position="254"/>
        <end position="274"/>
    </location>
</feature>
<feature type="compositionally biased region" description="Basic and acidic residues" evidence="7">
    <location>
        <begin position="199"/>
        <end position="218"/>
    </location>
</feature>
<dbReference type="EMBL" id="KM924294">
    <property type="protein sequence ID" value="AIU39464.1"/>
    <property type="molecule type" value="Genomic_DNA"/>
</dbReference>
<evidence type="ECO:0000313" key="9">
    <source>
        <dbReference type="EMBL" id="AIU39464.1"/>
    </source>
</evidence>
<dbReference type="GO" id="GO:0071897">
    <property type="term" value="P:DNA biosynthetic process"/>
    <property type="evidence" value="ECO:0007669"/>
    <property type="project" value="UniProtKB-KW"/>
</dbReference>
<evidence type="ECO:0000256" key="2">
    <source>
        <dbReference type="ARBA" id="ARBA00022634"/>
    </source>
</evidence>
<evidence type="ECO:0000256" key="6">
    <source>
        <dbReference type="ARBA" id="ARBA00022840"/>
    </source>
</evidence>
<dbReference type="GO" id="GO:0005524">
    <property type="term" value="F:ATP binding"/>
    <property type="evidence" value="ECO:0007669"/>
    <property type="project" value="UniProtKB-KW"/>
</dbReference>
<keyword evidence="6" id="KW-0067">ATP-binding</keyword>
<dbReference type="InterPro" id="IPR013672">
    <property type="entry name" value="Herpes_TK_C"/>
</dbReference>
<dbReference type="GO" id="GO:0004797">
    <property type="term" value="F:thymidine kinase activity"/>
    <property type="evidence" value="ECO:0007669"/>
    <property type="project" value="UniProtKB-EC"/>
</dbReference>
<keyword evidence="1" id="KW-0244">Early protein</keyword>
<feature type="domain" description="Herpesvirus thymidine kinase C-terminal" evidence="8">
    <location>
        <begin position="571"/>
        <end position="603"/>
    </location>
</feature>
<feature type="compositionally biased region" description="Basic residues" evidence="7">
    <location>
        <begin position="114"/>
        <end position="126"/>
    </location>
</feature>
<gene>
    <name evidence="9" type="primary">ORF21</name>
</gene>
<keyword evidence="5 9" id="KW-0418">Kinase</keyword>
<dbReference type="InterPro" id="IPR001889">
    <property type="entry name" value="Herpes_TK"/>
</dbReference>
<sequence>MAEGGAGFSSSSTSSEEAVPWSTQQPMGWEELESLGDGGGSTSADEEFQWEAMFVKSRAGSPTAEDKSRTFTLPRGRPKNEPRPERGKGKTPKKPKKPDQGATLLVGEEPRPRLGSRARSKSRSRDKHQLPDDIYDVPNPPMLAPVDSYGNPVEQVSSSESDFEDIANIRPILRRQPPVTVKHRREPSPEPLGHPTFVHRYDKPSYDEEVCQKKDKGGRTKSKNWLRQPGVRSKLTSMKDLSGSFKSLMHIRSDGEKHKQQRPGGSGSPGGATPRDVFSTFLGSGTCPSFKNAFFLYLEGSMGVGKTTLIRHMREINGDNVISFVEPMFYWREVYSDCVKLIYSACKPFNLGKMSTSNKVLSAQMKFMTPMKCLQTSVRRYVKANEPLQEKTAMDNWLLFDRHPLSATLVFPYLSLKNGYLAFEHFLALAANFTAHEGDIIALLCMGEEDNLKMVKLRNRKGESGVTSAHLKDLGQAFHACYCTWLLLKYLSPEDMVSVCCCDVTLNDICIMRSMSSSKVTMAKSLFNKSMFPTLMDVIQPFRSNCTIIEICLTLFMELKKVEFIVVNASEFIGDIPGVWTSIYTQSLRTQAIKTQSIDWSGLRAFSLTYNS</sequence>
<keyword evidence="4" id="KW-0547">Nucleotide-binding</keyword>
<dbReference type="Gene3D" id="3.40.50.300">
    <property type="entry name" value="P-loop containing nucleotide triphosphate hydrolases"/>
    <property type="match status" value="1"/>
</dbReference>
<organism evidence="9 10">
    <name type="scientific">Equid gammaherpesvirus 2</name>
    <name type="common">Equine herpesvirus 2</name>
    <dbReference type="NCBI Taxonomy" id="12657"/>
    <lineage>
        <taxon>Viruses</taxon>
        <taxon>Duplodnaviria</taxon>
        <taxon>Heunggongvirae</taxon>
        <taxon>Peploviricota</taxon>
        <taxon>Herviviricetes</taxon>
        <taxon>Herpesvirales</taxon>
        <taxon>Orthoherpesviridae</taxon>
        <taxon>Gammaherpesvirinae</taxon>
        <taxon>Percavirus</taxon>
        <taxon>Percavirus equidgamma2</taxon>
    </lineage>
</organism>
<keyword evidence="3 9" id="KW-0808">Transferase</keyword>
<dbReference type="GO" id="GO:0006230">
    <property type="term" value="P:TMP biosynthetic process"/>
    <property type="evidence" value="ECO:0007669"/>
    <property type="project" value="InterPro"/>
</dbReference>
<dbReference type="SUPFAM" id="SSF52540">
    <property type="entry name" value="P-loop containing nucleoside triphosphate hydrolases"/>
    <property type="match status" value="1"/>
</dbReference>
<evidence type="ECO:0000256" key="4">
    <source>
        <dbReference type="ARBA" id="ARBA00022741"/>
    </source>
</evidence>
<dbReference type="HAMAP" id="MF_04029">
    <property type="entry name" value="HSV_KITH"/>
    <property type="match status" value="1"/>
</dbReference>
<evidence type="ECO:0000259" key="8">
    <source>
        <dbReference type="Pfam" id="PF08465"/>
    </source>
</evidence>
<dbReference type="Pfam" id="PF08465">
    <property type="entry name" value="Herpes_TK_C"/>
    <property type="match status" value="1"/>
</dbReference>